<feature type="domain" description="HVO-0234-like beta-propeller" evidence="1">
    <location>
        <begin position="3"/>
        <end position="287"/>
    </location>
</feature>
<dbReference type="AlphaFoldDB" id="A0A4S3TH09"/>
<keyword evidence="3" id="KW-1185">Reference proteome</keyword>
<reference evidence="2 3" key="1">
    <citation type="submission" date="2018-10" db="EMBL/GenBank/DDBJ databases">
        <title>Natronolimnobius sp. XQ-INN 246 isolated from Inner Mongolia Autonomous Region of China.</title>
        <authorList>
            <person name="Xue Q."/>
        </authorList>
    </citation>
    <scope>NUCLEOTIDE SEQUENCE [LARGE SCALE GENOMIC DNA]</scope>
    <source>
        <strain evidence="2 3">XQ-INN 246</strain>
    </source>
</reference>
<dbReference type="Proteomes" id="UP000318864">
    <property type="component" value="Unassembled WGS sequence"/>
</dbReference>
<evidence type="ECO:0000313" key="3">
    <source>
        <dbReference type="Proteomes" id="UP000318864"/>
    </source>
</evidence>
<dbReference type="EMBL" id="RBZW01000067">
    <property type="protein sequence ID" value="THE63274.1"/>
    <property type="molecule type" value="Genomic_DNA"/>
</dbReference>
<organism evidence="2 3">
    <name type="scientific">Salinadaptatus halalkaliphilus</name>
    <dbReference type="NCBI Taxonomy" id="2419781"/>
    <lineage>
        <taxon>Archaea</taxon>
        <taxon>Methanobacteriati</taxon>
        <taxon>Methanobacteriota</taxon>
        <taxon>Stenosarchaea group</taxon>
        <taxon>Halobacteria</taxon>
        <taxon>Halobacteriales</taxon>
        <taxon>Natrialbaceae</taxon>
        <taxon>Salinadaptatus</taxon>
    </lineage>
</organism>
<dbReference type="Pfam" id="PF23366">
    <property type="entry name" value="Beta-prop_HVO_0234"/>
    <property type="match status" value="1"/>
</dbReference>
<dbReference type="InterPro" id="IPR056505">
    <property type="entry name" value="Beta-prop_HVO_0234"/>
</dbReference>
<proteinExistence type="predicted"/>
<name>A0A4S3TH09_9EURY</name>
<evidence type="ECO:0000313" key="2">
    <source>
        <dbReference type="EMBL" id="THE63274.1"/>
    </source>
</evidence>
<protein>
    <recommendedName>
        <fullName evidence="1">HVO-0234-like beta-propeller domain-containing protein</fullName>
    </recommendedName>
</protein>
<evidence type="ECO:0000259" key="1">
    <source>
        <dbReference type="Pfam" id="PF23366"/>
    </source>
</evidence>
<dbReference type="RefSeq" id="WP_141466250.1">
    <property type="nucleotide sequence ID" value="NZ_RBZW01000067.1"/>
</dbReference>
<dbReference type="OrthoDB" id="213812at2157"/>
<sequence length="296" mass="31037">MATIEEKRVYGDREGAIDAYVASAMGVVRVRVAGATVGEFSLQHRCSARDITVTDVGIAVATDENLCILETDAATDTDRNGDDPPVVDTEFGPAVAVGSTGPDLVAADADGRVARRRDDGSWESLVPEPIDAIKAIDGDLVGTDSGVYRIHGDTLDHAGLTDVRDVAAAAGVPLAATVDGLYKLGNGWLPIREGNVDVVTADLQADPGRLTRAHAVSGETIYEYAGDDEWERLETPPVDGSIVDVGYGETVYAVTDDGTFCAATLEDGVRGWRTRALGITDVRGLAIEPSRAPAAE</sequence>
<gene>
    <name evidence="2" type="ORF">D8Y22_19110</name>
</gene>
<accession>A0A4S3TH09</accession>
<comment type="caution">
    <text evidence="2">The sequence shown here is derived from an EMBL/GenBank/DDBJ whole genome shotgun (WGS) entry which is preliminary data.</text>
</comment>